<protein>
    <submittedName>
        <fullName evidence="1">Uncharacterized protein</fullName>
    </submittedName>
</protein>
<evidence type="ECO:0000313" key="2">
    <source>
        <dbReference type="Proteomes" id="UP000011885"/>
    </source>
</evidence>
<name>M5TS49_9BACT</name>
<accession>M5TS49</accession>
<dbReference type="PATRIC" id="fig|1263870.3.peg.6975"/>
<dbReference type="EMBL" id="ANOH01000460">
    <property type="protein sequence ID" value="EMI51985.1"/>
    <property type="molecule type" value="Genomic_DNA"/>
</dbReference>
<keyword evidence="2" id="KW-1185">Reference proteome</keyword>
<comment type="caution">
    <text evidence="1">The sequence shown here is derived from an EMBL/GenBank/DDBJ whole genome shotgun (WGS) entry which is preliminary data.</text>
</comment>
<dbReference type="Proteomes" id="UP000011885">
    <property type="component" value="Unassembled WGS sequence"/>
</dbReference>
<sequence>MYGEWPDFAGAYVMSVHLETHGRTFSPYGSRDLILTIHWWIGADDHYPDAPRHYDQDALHHRITLAFHASGVELRTFQFSNVQFDALQLTTQPTSDGFPDRFNVSMTGAFELAFTASQVKVLGVVPCDEYGRDRGT</sequence>
<evidence type="ECO:0000313" key="1">
    <source>
        <dbReference type="EMBL" id="EMI51985.1"/>
    </source>
</evidence>
<gene>
    <name evidence="1" type="ORF">RSSM_06576</name>
</gene>
<reference evidence="1 2" key="1">
    <citation type="journal article" date="2013" name="Mar. Genomics">
        <title>Expression of sulfatases in Rhodopirellula baltica and the diversity of sulfatases in the genus Rhodopirellula.</title>
        <authorList>
            <person name="Wegner C.E."/>
            <person name="Richter-Heitmann T."/>
            <person name="Klindworth A."/>
            <person name="Klockow C."/>
            <person name="Richter M."/>
            <person name="Achstetter T."/>
            <person name="Glockner F.O."/>
            <person name="Harder J."/>
        </authorList>
    </citation>
    <scope>NUCLEOTIDE SEQUENCE [LARGE SCALE GENOMIC DNA]</scope>
    <source>
        <strain evidence="1 2">SM41</strain>
    </source>
</reference>
<organism evidence="1 2">
    <name type="scientific">Rhodopirellula sallentina SM41</name>
    <dbReference type="NCBI Taxonomy" id="1263870"/>
    <lineage>
        <taxon>Bacteria</taxon>
        <taxon>Pseudomonadati</taxon>
        <taxon>Planctomycetota</taxon>
        <taxon>Planctomycetia</taxon>
        <taxon>Pirellulales</taxon>
        <taxon>Pirellulaceae</taxon>
        <taxon>Rhodopirellula</taxon>
    </lineage>
</organism>
<dbReference type="AlphaFoldDB" id="M5TS49"/>
<proteinExistence type="predicted"/>